<evidence type="ECO:0000313" key="2">
    <source>
        <dbReference type="Proteomes" id="UP000242153"/>
    </source>
</evidence>
<name>A0ABX3D196_9BACL</name>
<proteinExistence type="predicted"/>
<dbReference type="EMBL" id="MBQG01000054">
    <property type="protein sequence ID" value="OHX53933.1"/>
    <property type="molecule type" value="Genomic_DNA"/>
</dbReference>
<reference evidence="1" key="1">
    <citation type="submission" date="2016-07" db="EMBL/GenBank/DDBJ databases">
        <title>Draft genome Planococcus salivarum.</title>
        <authorList>
            <person name="See-Too W.S."/>
        </authorList>
    </citation>
    <scope>NUCLEOTIDE SEQUENCE [LARGE SCALE GENOMIC DNA]</scope>
    <source>
        <strain evidence="1">DSM 23820</strain>
    </source>
</reference>
<dbReference type="Proteomes" id="UP000242153">
    <property type="component" value="Unassembled WGS sequence"/>
</dbReference>
<keyword evidence="2" id="KW-1185">Reference proteome</keyword>
<accession>A0ABX3D196</accession>
<gene>
    <name evidence="1" type="ORF">BB776_01530</name>
</gene>
<comment type="caution">
    <text evidence="1">The sequence shown here is derived from an EMBL/GenBank/DDBJ whole genome shotgun (WGS) entry which is preliminary data.</text>
</comment>
<organism evidence="1 2">
    <name type="scientific">Planococcus salinarum</name>
    <dbReference type="NCBI Taxonomy" id="622695"/>
    <lineage>
        <taxon>Bacteria</taxon>
        <taxon>Bacillati</taxon>
        <taxon>Bacillota</taxon>
        <taxon>Bacilli</taxon>
        <taxon>Bacillales</taxon>
        <taxon>Caryophanaceae</taxon>
        <taxon>Planococcus</taxon>
    </lineage>
</organism>
<evidence type="ECO:0000313" key="1">
    <source>
        <dbReference type="EMBL" id="OHX53933.1"/>
    </source>
</evidence>
<protein>
    <submittedName>
        <fullName evidence="1">Uncharacterized protein</fullName>
    </submittedName>
</protein>
<sequence>MLAMMHKIISNQLPFPLWEQFNILYASDAMCKMKITLQWTRKKTKERRCNDRQDDREDCVGGAVRIKQAKKLEEEYHESAIF</sequence>